<dbReference type="GO" id="GO:0003723">
    <property type="term" value="F:RNA binding"/>
    <property type="evidence" value="ECO:0007669"/>
    <property type="project" value="TreeGrafter"/>
</dbReference>
<evidence type="ECO:0000256" key="3">
    <source>
        <dbReference type="PROSITE-ProRule" id="PRU00023"/>
    </source>
</evidence>
<dbReference type="PROSITE" id="PS50088">
    <property type="entry name" value="ANK_REPEAT"/>
    <property type="match status" value="1"/>
</dbReference>
<comment type="caution">
    <text evidence="4">The sequence shown here is derived from an EMBL/GenBank/DDBJ whole genome shotgun (WGS) entry which is preliminary data.</text>
</comment>
<sequence length="176" mass="19602">MLKPGHDTSTAKDSLGRTPLDWTIKGNHKAVEKLLRNHDAVTTSNEIRQGNRAWNRTQLHEAAIQGDYELTFKLLNEGASINAKDSNGETALNIAFRLGWVDIANLLLERLASTTGITAIGLRKMYEKDNSDVLHLAQSRDGKSLLNFLSDSDTANIETIVGSRIENIDQRHLLRE</sequence>
<feature type="repeat" description="ANK" evidence="3">
    <location>
        <begin position="54"/>
        <end position="86"/>
    </location>
</feature>
<evidence type="ECO:0000313" key="4">
    <source>
        <dbReference type="EMBL" id="CAI6086367.1"/>
    </source>
</evidence>
<gene>
    <name evidence="4" type="ORF">CCHLO57077_00010318</name>
</gene>
<dbReference type="GO" id="GO:0006396">
    <property type="term" value="P:RNA processing"/>
    <property type="evidence" value="ECO:0007669"/>
    <property type="project" value="TreeGrafter"/>
</dbReference>
<dbReference type="InterPro" id="IPR036770">
    <property type="entry name" value="Ankyrin_rpt-contain_sf"/>
</dbReference>
<reference evidence="4" key="1">
    <citation type="submission" date="2023-01" db="EMBL/GenBank/DDBJ databases">
        <authorList>
            <person name="Piombo E."/>
        </authorList>
    </citation>
    <scope>NUCLEOTIDE SEQUENCE</scope>
</reference>
<keyword evidence="2 3" id="KW-0040">ANK repeat</keyword>
<dbReference type="Proteomes" id="UP001160390">
    <property type="component" value="Unassembled WGS sequence"/>
</dbReference>
<keyword evidence="5" id="KW-1185">Reference proteome</keyword>
<accession>A0AA35Q1S4</accession>
<dbReference type="EMBL" id="CABFNP030000786">
    <property type="protein sequence ID" value="CAI6086367.1"/>
    <property type="molecule type" value="Genomic_DNA"/>
</dbReference>
<dbReference type="SMART" id="SM00248">
    <property type="entry name" value="ANK"/>
    <property type="match status" value="3"/>
</dbReference>
<dbReference type="InterPro" id="IPR002110">
    <property type="entry name" value="Ankyrin_rpt"/>
</dbReference>
<name>A0AA35Q1S4_9HYPO</name>
<proteinExistence type="predicted"/>
<dbReference type="PANTHER" id="PTHR24141:SF1">
    <property type="entry name" value="2-5A-DEPENDENT RIBONUCLEASE"/>
    <property type="match status" value="1"/>
</dbReference>
<dbReference type="SUPFAM" id="SSF48403">
    <property type="entry name" value="Ankyrin repeat"/>
    <property type="match status" value="1"/>
</dbReference>
<organism evidence="4 5">
    <name type="scientific">Clonostachys chloroleuca</name>
    <dbReference type="NCBI Taxonomy" id="1926264"/>
    <lineage>
        <taxon>Eukaryota</taxon>
        <taxon>Fungi</taxon>
        <taxon>Dikarya</taxon>
        <taxon>Ascomycota</taxon>
        <taxon>Pezizomycotina</taxon>
        <taxon>Sordariomycetes</taxon>
        <taxon>Hypocreomycetidae</taxon>
        <taxon>Hypocreales</taxon>
        <taxon>Bionectriaceae</taxon>
        <taxon>Clonostachys</taxon>
    </lineage>
</organism>
<dbReference type="PROSITE" id="PS50297">
    <property type="entry name" value="ANK_REP_REGION"/>
    <property type="match status" value="1"/>
</dbReference>
<dbReference type="GO" id="GO:0004540">
    <property type="term" value="F:RNA nuclease activity"/>
    <property type="evidence" value="ECO:0007669"/>
    <property type="project" value="TreeGrafter"/>
</dbReference>
<dbReference type="Gene3D" id="1.25.40.20">
    <property type="entry name" value="Ankyrin repeat-containing domain"/>
    <property type="match status" value="1"/>
</dbReference>
<dbReference type="PANTHER" id="PTHR24141">
    <property type="entry name" value="2-5A-DEPENDENT RIBONUCLEASE"/>
    <property type="match status" value="1"/>
</dbReference>
<keyword evidence="1" id="KW-0677">Repeat</keyword>
<evidence type="ECO:0000256" key="2">
    <source>
        <dbReference type="ARBA" id="ARBA00023043"/>
    </source>
</evidence>
<dbReference type="Pfam" id="PF12796">
    <property type="entry name" value="Ank_2"/>
    <property type="match status" value="1"/>
</dbReference>
<protein>
    <submittedName>
        <fullName evidence="4">Uncharacterized protein</fullName>
    </submittedName>
</protein>
<evidence type="ECO:0000256" key="1">
    <source>
        <dbReference type="ARBA" id="ARBA00022737"/>
    </source>
</evidence>
<evidence type="ECO:0000313" key="5">
    <source>
        <dbReference type="Proteomes" id="UP001160390"/>
    </source>
</evidence>
<dbReference type="AlphaFoldDB" id="A0AA35Q1S4"/>